<comment type="caution">
    <text evidence="13">The sequence shown here is derived from an EMBL/GenBank/DDBJ whole genome shotgun (WGS) entry which is preliminary data.</text>
</comment>
<evidence type="ECO:0000256" key="12">
    <source>
        <dbReference type="ARBA" id="ARBA00023211"/>
    </source>
</evidence>
<evidence type="ECO:0000256" key="6">
    <source>
        <dbReference type="ARBA" id="ARBA00022692"/>
    </source>
</evidence>
<dbReference type="Pfam" id="PF03071">
    <property type="entry name" value="GNT-I"/>
    <property type="match status" value="1"/>
</dbReference>
<dbReference type="RefSeq" id="WP_097815027.1">
    <property type="nucleotide sequence ID" value="NZ_NVPQ01000006.1"/>
</dbReference>
<evidence type="ECO:0000256" key="3">
    <source>
        <dbReference type="ARBA" id="ARBA00004922"/>
    </source>
</evidence>
<reference evidence="13 14" key="1">
    <citation type="submission" date="2017-09" db="EMBL/GenBank/DDBJ databases">
        <title>Large-scale bioinformatics analysis of Bacillus genomes uncovers conserved roles of natural products in bacterial physiology.</title>
        <authorList>
            <consortium name="Agbiome Team Llc"/>
            <person name="Bleich R.M."/>
            <person name="Grubbs K.J."/>
            <person name="Santa Maria K.C."/>
            <person name="Allen S.E."/>
            <person name="Farag S."/>
            <person name="Shank E.A."/>
            <person name="Bowers A."/>
        </authorList>
    </citation>
    <scope>NUCLEOTIDE SEQUENCE [LARGE SCALE GENOMIC DNA]</scope>
    <source>
        <strain evidence="13 14">AFS098222</strain>
    </source>
</reference>
<dbReference type="InterPro" id="IPR029044">
    <property type="entry name" value="Nucleotide-diphossugar_trans"/>
</dbReference>
<evidence type="ECO:0000256" key="8">
    <source>
        <dbReference type="ARBA" id="ARBA00022968"/>
    </source>
</evidence>
<comment type="subcellular location">
    <subcellularLocation>
        <location evidence="2">Golgi apparatus membrane</location>
        <topology evidence="2">Single-pass type II membrane protein</topology>
    </subcellularLocation>
</comment>
<organism evidence="13 14">
    <name type="scientific">Bacillus wiedmannii</name>
    <dbReference type="NCBI Taxonomy" id="1890302"/>
    <lineage>
        <taxon>Bacteria</taxon>
        <taxon>Bacillati</taxon>
        <taxon>Bacillota</taxon>
        <taxon>Bacilli</taxon>
        <taxon>Bacillales</taxon>
        <taxon>Bacillaceae</taxon>
        <taxon>Bacillus</taxon>
        <taxon>Bacillus cereus group</taxon>
    </lineage>
</organism>
<dbReference type="InterPro" id="IPR004139">
    <property type="entry name" value="Glyco_trans_13"/>
</dbReference>
<name>A0A2A7BXQ9_9BACI</name>
<accession>A0A2A7BXQ9</accession>
<keyword evidence="7" id="KW-0479">Metal-binding</keyword>
<dbReference type="GO" id="GO:0046872">
    <property type="term" value="F:metal ion binding"/>
    <property type="evidence" value="ECO:0007669"/>
    <property type="project" value="UniProtKB-KW"/>
</dbReference>
<keyword evidence="9" id="KW-1133">Transmembrane helix</keyword>
<keyword evidence="8" id="KW-0735">Signal-anchor</keyword>
<evidence type="ECO:0000313" key="14">
    <source>
        <dbReference type="Proteomes" id="UP000220111"/>
    </source>
</evidence>
<comment type="cofactor">
    <cofactor evidence="1">
        <name>Mn(2+)</name>
        <dbReference type="ChEBI" id="CHEBI:29035"/>
    </cofactor>
</comment>
<gene>
    <name evidence="13" type="ORF">COO17_02575</name>
</gene>
<evidence type="ECO:0000313" key="13">
    <source>
        <dbReference type="EMBL" id="PDY43113.1"/>
    </source>
</evidence>
<sequence length="303" mass="35294">MLAPVIIFVYNRPEHTIQTIEALSKNELARESNIFIFSDAAKNEESVEKVKVVRDYIDSIEEKKYFKSFTITKSEANKGLAKSVINGVSGIISKYGKVIVLEDDLITAPDFLTYMNDALDYYCNLEKVWSISGYNIPIAFPKDYKSEIYYSYRGCSWGWATWKNRWDQVDWDVKDYVEFKSSRRLKNRFNRGGRDMANMLDSQMEGIIDSWAIRWCYTQSKRNLLTVYPVKSRVKNIGLDGSGTHSGITAHYNVEIDKNITKCSFDDPDLNQEILKNFQNHYGSSLQYYLIKPKRFIKKLLRM</sequence>
<dbReference type="Proteomes" id="UP000220111">
    <property type="component" value="Unassembled WGS sequence"/>
</dbReference>
<dbReference type="SUPFAM" id="SSF53448">
    <property type="entry name" value="Nucleotide-diphospho-sugar transferases"/>
    <property type="match status" value="1"/>
</dbReference>
<dbReference type="AlphaFoldDB" id="A0A2A7BXQ9"/>
<comment type="pathway">
    <text evidence="3">Protein modification; protein glycosylation.</text>
</comment>
<keyword evidence="10" id="KW-0333">Golgi apparatus</keyword>
<evidence type="ECO:0000256" key="2">
    <source>
        <dbReference type="ARBA" id="ARBA00004323"/>
    </source>
</evidence>
<dbReference type="Gene3D" id="3.90.550.10">
    <property type="entry name" value="Spore Coat Polysaccharide Biosynthesis Protein SpsA, Chain A"/>
    <property type="match status" value="1"/>
</dbReference>
<evidence type="ECO:0000256" key="5">
    <source>
        <dbReference type="ARBA" id="ARBA00022679"/>
    </source>
</evidence>
<keyword evidence="4" id="KW-0328">Glycosyltransferase</keyword>
<evidence type="ECO:0000256" key="7">
    <source>
        <dbReference type="ARBA" id="ARBA00022723"/>
    </source>
</evidence>
<dbReference type="EMBL" id="NVPQ01000006">
    <property type="protein sequence ID" value="PDY43113.1"/>
    <property type="molecule type" value="Genomic_DNA"/>
</dbReference>
<proteinExistence type="predicted"/>
<keyword evidence="11" id="KW-0472">Membrane</keyword>
<dbReference type="GO" id="GO:0008375">
    <property type="term" value="F:acetylglucosaminyltransferase activity"/>
    <property type="evidence" value="ECO:0007669"/>
    <property type="project" value="InterPro"/>
</dbReference>
<evidence type="ECO:0000256" key="10">
    <source>
        <dbReference type="ARBA" id="ARBA00023034"/>
    </source>
</evidence>
<keyword evidence="6" id="KW-0812">Transmembrane</keyword>
<keyword evidence="5 13" id="KW-0808">Transferase</keyword>
<evidence type="ECO:0000256" key="9">
    <source>
        <dbReference type="ARBA" id="ARBA00022989"/>
    </source>
</evidence>
<dbReference type="UniPathway" id="UPA00378"/>
<keyword evidence="12" id="KW-0464">Manganese</keyword>
<evidence type="ECO:0000256" key="1">
    <source>
        <dbReference type="ARBA" id="ARBA00001936"/>
    </source>
</evidence>
<evidence type="ECO:0000256" key="11">
    <source>
        <dbReference type="ARBA" id="ARBA00023136"/>
    </source>
</evidence>
<evidence type="ECO:0000256" key="4">
    <source>
        <dbReference type="ARBA" id="ARBA00022676"/>
    </source>
</evidence>
<protein>
    <submittedName>
        <fullName evidence="13">Sugar transferase</fullName>
    </submittedName>
</protein>